<organism evidence="1 2">
    <name type="scientific">Coemansia biformis</name>
    <dbReference type="NCBI Taxonomy" id="1286918"/>
    <lineage>
        <taxon>Eukaryota</taxon>
        <taxon>Fungi</taxon>
        <taxon>Fungi incertae sedis</taxon>
        <taxon>Zoopagomycota</taxon>
        <taxon>Kickxellomycotina</taxon>
        <taxon>Kickxellomycetes</taxon>
        <taxon>Kickxellales</taxon>
        <taxon>Kickxellaceae</taxon>
        <taxon>Coemansia</taxon>
    </lineage>
</organism>
<name>A0A9W7Y5M7_9FUNG</name>
<keyword evidence="2" id="KW-1185">Reference proteome</keyword>
<sequence>MTESNSDAYEFAAQEGLYTEQKYTIDMKMYHALIGWNKQTNPTEAIGGNLMNAAMRDKSRETGDGNRVYTGIVPVFSTLGRLVGNMDVTVTASATIISVVGSINGANISLCN</sequence>
<reference evidence="1" key="1">
    <citation type="submission" date="2022-07" db="EMBL/GenBank/DDBJ databases">
        <title>Phylogenomic reconstructions and comparative analyses of Kickxellomycotina fungi.</title>
        <authorList>
            <person name="Reynolds N.K."/>
            <person name="Stajich J.E."/>
            <person name="Barry K."/>
            <person name="Grigoriev I.V."/>
            <person name="Crous P."/>
            <person name="Smith M.E."/>
        </authorList>
    </citation>
    <scope>NUCLEOTIDE SEQUENCE</scope>
    <source>
        <strain evidence="1">BCRC 34381</strain>
    </source>
</reference>
<gene>
    <name evidence="1" type="ORF">LPJ61_005742</name>
</gene>
<evidence type="ECO:0000313" key="1">
    <source>
        <dbReference type="EMBL" id="KAJ1724403.1"/>
    </source>
</evidence>
<comment type="caution">
    <text evidence="1">The sequence shown here is derived from an EMBL/GenBank/DDBJ whole genome shotgun (WGS) entry which is preliminary data.</text>
</comment>
<protein>
    <submittedName>
        <fullName evidence="1">Uncharacterized protein</fullName>
    </submittedName>
</protein>
<accession>A0A9W7Y5M7</accession>
<dbReference type="EMBL" id="JANBOI010002117">
    <property type="protein sequence ID" value="KAJ1724403.1"/>
    <property type="molecule type" value="Genomic_DNA"/>
</dbReference>
<evidence type="ECO:0000313" key="2">
    <source>
        <dbReference type="Proteomes" id="UP001143981"/>
    </source>
</evidence>
<dbReference type="Proteomes" id="UP001143981">
    <property type="component" value="Unassembled WGS sequence"/>
</dbReference>
<proteinExistence type="predicted"/>
<dbReference type="AlphaFoldDB" id="A0A9W7Y5M7"/>